<proteinExistence type="inferred from homology"/>
<evidence type="ECO:0000256" key="14">
    <source>
        <dbReference type="ARBA" id="ARBA00049067"/>
    </source>
</evidence>
<dbReference type="AlphaFoldDB" id="A0A543JAG1"/>
<dbReference type="GO" id="GO:0016301">
    <property type="term" value="F:kinase activity"/>
    <property type="evidence" value="ECO:0007669"/>
    <property type="project" value="UniProtKB-KW"/>
</dbReference>
<comment type="caution">
    <text evidence="16">The sequence shown here is derived from an EMBL/GenBank/DDBJ whole genome shotgun (WGS) entry which is preliminary data.</text>
</comment>
<dbReference type="InterPro" id="IPR011009">
    <property type="entry name" value="Kinase-like_dom_sf"/>
</dbReference>
<comment type="similarity">
    <text evidence="2">Belongs to the aminoglycoside phosphotransferase family.</text>
</comment>
<keyword evidence="11" id="KW-0320">Glycogen biosynthesis</keyword>
<dbReference type="InterPro" id="IPR040999">
    <property type="entry name" value="Mak_N_cap"/>
</dbReference>
<feature type="domain" description="Maltokinase N-terminal cap" evidence="15">
    <location>
        <begin position="14"/>
        <end position="89"/>
    </location>
</feature>
<evidence type="ECO:0000256" key="9">
    <source>
        <dbReference type="ARBA" id="ARBA00022777"/>
    </source>
</evidence>
<evidence type="ECO:0000256" key="3">
    <source>
        <dbReference type="ARBA" id="ARBA00011245"/>
    </source>
</evidence>
<dbReference type="EC" id="2.7.1.175" evidence="4"/>
<accession>A0A543JAG1</accession>
<dbReference type="Gene3D" id="3.90.1200.10">
    <property type="match status" value="1"/>
</dbReference>
<keyword evidence="6" id="KW-0321">Glycogen metabolism</keyword>
<evidence type="ECO:0000256" key="7">
    <source>
        <dbReference type="ARBA" id="ARBA00022679"/>
    </source>
</evidence>
<dbReference type="EMBL" id="VFPP01000001">
    <property type="protein sequence ID" value="TQM79825.1"/>
    <property type="molecule type" value="Genomic_DNA"/>
</dbReference>
<evidence type="ECO:0000256" key="12">
    <source>
        <dbReference type="ARBA" id="ARBA00023277"/>
    </source>
</evidence>
<dbReference type="SUPFAM" id="SSF56112">
    <property type="entry name" value="Protein kinase-like (PK-like)"/>
    <property type="match status" value="1"/>
</dbReference>
<evidence type="ECO:0000256" key="5">
    <source>
        <dbReference type="ARBA" id="ARBA00013882"/>
    </source>
</evidence>
<dbReference type="Pfam" id="PF18085">
    <property type="entry name" value="Mak_N_cap"/>
    <property type="match status" value="1"/>
</dbReference>
<keyword evidence="9 16" id="KW-0418">Kinase</keyword>
<comment type="subunit">
    <text evidence="3">Monomer.</text>
</comment>
<gene>
    <name evidence="16" type="ORF">FHX81_2136</name>
</gene>
<dbReference type="UniPathway" id="UPA00164"/>
<dbReference type="RefSeq" id="WP_246107751.1">
    <property type="nucleotide sequence ID" value="NZ_VFPP01000001.1"/>
</dbReference>
<keyword evidence="17" id="KW-1185">Reference proteome</keyword>
<organism evidence="16 17">
    <name type="scientific">Saccharothrix saharensis</name>
    <dbReference type="NCBI Taxonomy" id="571190"/>
    <lineage>
        <taxon>Bacteria</taxon>
        <taxon>Bacillati</taxon>
        <taxon>Actinomycetota</taxon>
        <taxon>Actinomycetes</taxon>
        <taxon>Pseudonocardiales</taxon>
        <taxon>Pseudonocardiaceae</taxon>
        <taxon>Saccharothrix</taxon>
    </lineage>
</organism>
<keyword evidence="10" id="KW-0067">ATP-binding</keyword>
<name>A0A543JAG1_9PSEU</name>
<dbReference type="GO" id="GO:0005524">
    <property type="term" value="F:ATP binding"/>
    <property type="evidence" value="ECO:0007669"/>
    <property type="project" value="UniProtKB-KW"/>
</dbReference>
<evidence type="ECO:0000256" key="13">
    <source>
        <dbReference type="ARBA" id="ARBA00031251"/>
    </source>
</evidence>
<sequence>MTTAITGVPGLQEWLPRQRWFPADDADEVTVQRVEPFAAGPVRGVIAVVATAHGRFHVPVGVRADLPAGLADAVIGTAAGEVHYDALADPELVTRLYDLVAQAGTTGAVAFRPELGVDLPERAGEVRPMGVEQSNTSLVVGGHSVLKVFRRVWPGENPDLALHRVLRDSLYVPRLLGSITLDGTDTLGLVESYVDGGIEGWEAARADLGHTLTGTPRELDLVGELGRLGVAVAAVHADLGRALGSAPADHEALADRFLTRLAETLEVAPTVRPYAAALRACLGDRVRTAAVGEVQRVHGDLHLGQVLRSNGRWVLLDFEGEPSAPLAERARPDSPLRDVAGMLRSLDYVAGHHRLTATYWSVEDERRSRHWVHDAQRAFLAGYASESGVDLAAAATVLRAYQLDKALYEVRYEAANRPDWLPVPLRAVRELVGGSS</sequence>
<evidence type="ECO:0000256" key="6">
    <source>
        <dbReference type="ARBA" id="ARBA00022600"/>
    </source>
</evidence>
<evidence type="ECO:0000259" key="15">
    <source>
        <dbReference type="Pfam" id="PF18085"/>
    </source>
</evidence>
<keyword evidence="7" id="KW-0808">Transferase</keyword>
<evidence type="ECO:0000256" key="10">
    <source>
        <dbReference type="ARBA" id="ARBA00022840"/>
    </source>
</evidence>
<reference evidence="16 17" key="1">
    <citation type="submission" date="2019-06" db="EMBL/GenBank/DDBJ databases">
        <title>Sequencing the genomes of 1000 actinobacteria strains.</title>
        <authorList>
            <person name="Klenk H.-P."/>
        </authorList>
    </citation>
    <scope>NUCLEOTIDE SEQUENCE [LARGE SCALE GENOMIC DNA]</scope>
    <source>
        <strain evidence="16 17">DSM 45456</strain>
    </source>
</reference>
<evidence type="ECO:0000256" key="1">
    <source>
        <dbReference type="ARBA" id="ARBA00004964"/>
    </source>
</evidence>
<protein>
    <recommendedName>
        <fullName evidence="5">Maltokinase</fullName>
        <ecNumber evidence="4">2.7.1.175</ecNumber>
    </recommendedName>
    <alternativeName>
        <fullName evidence="13">Maltose-1-phosphate synthase</fullName>
    </alternativeName>
</protein>
<evidence type="ECO:0000313" key="16">
    <source>
        <dbReference type="EMBL" id="TQM79825.1"/>
    </source>
</evidence>
<evidence type="ECO:0000313" key="17">
    <source>
        <dbReference type="Proteomes" id="UP000316628"/>
    </source>
</evidence>
<evidence type="ECO:0000256" key="11">
    <source>
        <dbReference type="ARBA" id="ARBA00023056"/>
    </source>
</evidence>
<evidence type="ECO:0000256" key="8">
    <source>
        <dbReference type="ARBA" id="ARBA00022741"/>
    </source>
</evidence>
<dbReference type="GO" id="GO:0005978">
    <property type="term" value="P:glycogen biosynthetic process"/>
    <property type="evidence" value="ECO:0007669"/>
    <property type="project" value="UniProtKB-UniPathway"/>
</dbReference>
<dbReference type="Proteomes" id="UP000316628">
    <property type="component" value="Unassembled WGS sequence"/>
</dbReference>
<keyword evidence="8" id="KW-0547">Nucleotide-binding</keyword>
<evidence type="ECO:0000256" key="2">
    <source>
        <dbReference type="ARBA" id="ARBA00006219"/>
    </source>
</evidence>
<keyword evidence="12" id="KW-0119">Carbohydrate metabolism</keyword>
<comment type="catalytic activity">
    <reaction evidence="14">
        <text>D-maltose + ATP = alpha-maltose 1-phosphate + ADP + H(+)</text>
        <dbReference type="Rhea" id="RHEA:31915"/>
        <dbReference type="ChEBI" id="CHEBI:15378"/>
        <dbReference type="ChEBI" id="CHEBI:17306"/>
        <dbReference type="ChEBI" id="CHEBI:30616"/>
        <dbReference type="ChEBI" id="CHEBI:63576"/>
        <dbReference type="ChEBI" id="CHEBI:456216"/>
        <dbReference type="EC" id="2.7.1.175"/>
    </reaction>
</comment>
<comment type="pathway">
    <text evidence="1">Glycan biosynthesis; glycogen biosynthesis.</text>
</comment>
<evidence type="ECO:0000256" key="4">
    <source>
        <dbReference type="ARBA" id="ARBA00011962"/>
    </source>
</evidence>